<gene>
    <name evidence="2" type="ORF">ING2E5A_2020</name>
</gene>
<name>A0A1G4G8F4_9BACT</name>
<keyword evidence="3" id="KW-1185">Reference proteome</keyword>
<evidence type="ECO:0000313" key="3">
    <source>
        <dbReference type="Proteomes" id="UP000178485"/>
    </source>
</evidence>
<keyword evidence="1" id="KW-1133">Transmembrane helix</keyword>
<dbReference type="Proteomes" id="UP000178485">
    <property type="component" value="Chromosome i"/>
</dbReference>
<feature type="transmembrane region" description="Helical" evidence="1">
    <location>
        <begin position="7"/>
        <end position="30"/>
    </location>
</feature>
<dbReference type="AlphaFoldDB" id="A0A1G4G8F4"/>
<keyword evidence="1" id="KW-0472">Membrane</keyword>
<feature type="transmembrane region" description="Helical" evidence="1">
    <location>
        <begin position="36"/>
        <end position="59"/>
    </location>
</feature>
<proteinExistence type="predicted"/>
<organism evidence="2 3">
    <name type="scientific">Petrimonas mucosa</name>
    <dbReference type="NCBI Taxonomy" id="1642646"/>
    <lineage>
        <taxon>Bacteria</taxon>
        <taxon>Pseudomonadati</taxon>
        <taxon>Bacteroidota</taxon>
        <taxon>Bacteroidia</taxon>
        <taxon>Bacteroidales</taxon>
        <taxon>Dysgonomonadaceae</taxon>
        <taxon>Petrimonas</taxon>
    </lineage>
</organism>
<accession>A0A1G4G8F4</accession>
<dbReference type="EMBL" id="LT608328">
    <property type="protein sequence ID" value="SCM58836.1"/>
    <property type="molecule type" value="Genomic_DNA"/>
</dbReference>
<sequence length="178" mass="20747">MKFTTKLFLAWMSVFLLFYIAVIIIIGLFWGIRIHLWQLFLVFLIAGMLPPAVITAIFYKRLDYMESENPEPPAFSGFKRAFLVFRSRSSNRYAEMLQKIDRNFIVSYSDREAGVVKFRTDCRILAWGVCGYVRLLEDERVEAIVYPMNPDSKREEKILLQTLRLLQSVLSPQGYKGG</sequence>
<evidence type="ECO:0000313" key="2">
    <source>
        <dbReference type="EMBL" id="SCM58836.1"/>
    </source>
</evidence>
<keyword evidence="1" id="KW-0812">Transmembrane</keyword>
<dbReference type="STRING" id="1642646.ING2E5A_2020"/>
<protein>
    <submittedName>
        <fullName evidence="2">Putative membrane protein</fullName>
    </submittedName>
</protein>
<reference evidence="2 3" key="1">
    <citation type="submission" date="2016-08" db="EMBL/GenBank/DDBJ databases">
        <authorList>
            <person name="Seilhamer J.J."/>
        </authorList>
    </citation>
    <scope>NUCLEOTIDE SEQUENCE [LARGE SCALE GENOMIC DNA]</scope>
    <source>
        <strain evidence="2">ING2-E5A</strain>
    </source>
</reference>
<evidence type="ECO:0000256" key="1">
    <source>
        <dbReference type="SAM" id="Phobius"/>
    </source>
</evidence>
<dbReference type="KEGG" id="pmuc:ING2E5A_2020"/>